<sequence>MPTTFDISEGPNPSPQQPQFGSSSGGGRGTGTQLDDIARTIFYIALAASVLFLGYLFWGLFGGAWANPAFGQLVHADKARQLGNIDLIFGMLRISTCVAVLSVLIMCLRDEMIGYILVAVGAVFYLGLPFATSQIYDARGLSASNATRSALTYLQSLWMIFVIPGSGWVAADLVRRFKALSENTAVQRANLKYGSDVARQSSKQRQRFLGRCWETAFCRDHVREKCPIYIKRRGPCWWYKEGCMCEEHIVLQAVISSDWKQKTKAVDNSLSLGAGAAGMPKTILSPAAKRDRCRKCIIYNEHQRDKYKALTAVTVLAVPALLYLNLPLMEGWVGAILKVVDGATSRFALSAGNHGSTLSSTATSGLVSFLIVCLGLVILSQALKLVEYCCFKLKI</sequence>
<evidence type="ECO:0000313" key="1">
    <source>
        <dbReference type="EMBL" id="BDI30683.1"/>
    </source>
</evidence>
<proteinExistence type="predicted"/>
<dbReference type="OrthoDB" id="9810209at2"/>
<gene>
    <name evidence="1" type="ORF">CCAX7_27340</name>
</gene>
<accession>A0A402CTN0</accession>
<reference evidence="1 2" key="1">
    <citation type="journal article" date="2019" name="Int. J. Syst. Evol. Microbiol.">
        <title>Capsulimonas corticalis gen. nov., sp. nov., an aerobic capsulated bacterium, of a novel bacterial order, Capsulimonadales ord. nov., of the class Armatimonadia of the phylum Armatimonadetes.</title>
        <authorList>
            <person name="Li J."/>
            <person name="Kudo C."/>
            <person name="Tonouchi A."/>
        </authorList>
    </citation>
    <scope>NUCLEOTIDE SEQUENCE [LARGE SCALE GENOMIC DNA]</scope>
    <source>
        <strain evidence="1 2">AX-7</strain>
    </source>
</reference>
<dbReference type="KEGG" id="ccot:CCAX7_27340"/>
<organism evidence="1 2">
    <name type="scientific">Capsulimonas corticalis</name>
    <dbReference type="NCBI Taxonomy" id="2219043"/>
    <lineage>
        <taxon>Bacteria</taxon>
        <taxon>Bacillati</taxon>
        <taxon>Armatimonadota</taxon>
        <taxon>Armatimonadia</taxon>
        <taxon>Capsulimonadales</taxon>
        <taxon>Capsulimonadaceae</taxon>
        <taxon>Capsulimonas</taxon>
    </lineage>
</organism>
<protein>
    <submittedName>
        <fullName evidence="1">Uncharacterized protein</fullName>
    </submittedName>
</protein>
<dbReference type="RefSeq" id="WP_119320719.1">
    <property type="nucleotide sequence ID" value="NZ_AP025739.1"/>
</dbReference>
<dbReference type="AlphaFoldDB" id="A0A402CTN0"/>
<dbReference type="EMBL" id="AP025739">
    <property type="protein sequence ID" value="BDI30683.1"/>
    <property type="molecule type" value="Genomic_DNA"/>
</dbReference>
<dbReference type="Proteomes" id="UP000287394">
    <property type="component" value="Chromosome"/>
</dbReference>
<name>A0A402CTN0_9BACT</name>
<keyword evidence="2" id="KW-1185">Reference proteome</keyword>
<evidence type="ECO:0000313" key="2">
    <source>
        <dbReference type="Proteomes" id="UP000287394"/>
    </source>
</evidence>